<reference evidence="7 8" key="1">
    <citation type="submission" date="2019-07" db="EMBL/GenBank/DDBJ databases">
        <title>Genome sequencing of the stress-tolerant strain Azospirillum brasilense Az19.</title>
        <authorList>
            <person name="Maroniche G.A."/>
            <person name="Garcia J.E."/>
            <person name="Pagnussat L."/>
            <person name="Amenta M."/>
            <person name="Creus C.M."/>
        </authorList>
    </citation>
    <scope>NUCLEOTIDE SEQUENCE [LARGE SCALE GENOMIC DNA]</scope>
    <source>
        <strain evidence="7 8">Az19</strain>
    </source>
</reference>
<keyword evidence="4" id="KW-0964">Secreted</keyword>
<dbReference type="SUPFAM" id="SSF89372">
    <property type="entry name" value="Fucose-specific lectin"/>
    <property type="match status" value="1"/>
</dbReference>
<dbReference type="Pfam" id="PF08548">
    <property type="entry name" value="Peptidase_M10_C"/>
    <property type="match status" value="1"/>
</dbReference>
<dbReference type="Gene3D" id="3.40.390.10">
    <property type="entry name" value="Collagenase (Catalytic Domain)"/>
    <property type="match status" value="1"/>
</dbReference>
<accession>A0A5B0KMX6</accession>
<dbReference type="Proteomes" id="UP000325333">
    <property type="component" value="Unassembled WGS sequence"/>
</dbReference>
<dbReference type="GO" id="GO:0008270">
    <property type="term" value="F:zinc ion binding"/>
    <property type="evidence" value="ECO:0007669"/>
    <property type="project" value="InterPro"/>
</dbReference>
<comment type="caution">
    <text evidence="7">The sequence shown here is derived from an EMBL/GenBank/DDBJ whole genome shotgun (WGS) entry which is preliminary data.</text>
</comment>
<evidence type="ECO:0000256" key="4">
    <source>
        <dbReference type="ARBA" id="ARBA00022525"/>
    </source>
</evidence>
<keyword evidence="5" id="KW-0677">Repeat</keyword>
<evidence type="ECO:0000256" key="1">
    <source>
        <dbReference type="ARBA" id="ARBA00001913"/>
    </source>
</evidence>
<dbReference type="SUPFAM" id="SSF55486">
    <property type="entry name" value="Metalloproteases ('zincins'), catalytic domain"/>
    <property type="match status" value="1"/>
</dbReference>
<dbReference type="InterPro" id="IPR013858">
    <property type="entry name" value="Peptidase_M10B_C"/>
</dbReference>
<dbReference type="GO" id="GO:0006508">
    <property type="term" value="P:proteolysis"/>
    <property type="evidence" value="ECO:0007669"/>
    <property type="project" value="InterPro"/>
</dbReference>
<dbReference type="PRINTS" id="PR00313">
    <property type="entry name" value="CABNDNGRPT"/>
</dbReference>
<dbReference type="Gene3D" id="2.150.10.10">
    <property type="entry name" value="Serralysin-like metalloprotease, C-terminal"/>
    <property type="match status" value="1"/>
</dbReference>
<evidence type="ECO:0000256" key="3">
    <source>
        <dbReference type="ARBA" id="ARBA00009490"/>
    </source>
</evidence>
<dbReference type="InterPro" id="IPR024079">
    <property type="entry name" value="MetalloPept_cat_dom_sf"/>
</dbReference>
<dbReference type="RefSeq" id="WP_149650780.1">
    <property type="nucleotide sequence ID" value="NZ_VEWN01000012.1"/>
</dbReference>
<evidence type="ECO:0000313" key="8">
    <source>
        <dbReference type="Proteomes" id="UP000325333"/>
    </source>
</evidence>
<dbReference type="CDD" id="cd04277">
    <property type="entry name" value="ZnMc_serralysin_like"/>
    <property type="match status" value="1"/>
</dbReference>
<dbReference type="GO" id="GO:0005509">
    <property type="term" value="F:calcium ion binding"/>
    <property type="evidence" value="ECO:0007669"/>
    <property type="project" value="InterPro"/>
</dbReference>
<proteinExistence type="inferred from homology"/>
<dbReference type="EMBL" id="VEWN01000012">
    <property type="protein sequence ID" value="KAA1053952.1"/>
    <property type="molecule type" value="Genomic_DNA"/>
</dbReference>
<dbReference type="GO" id="GO:0005615">
    <property type="term" value="C:extracellular space"/>
    <property type="evidence" value="ECO:0007669"/>
    <property type="project" value="InterPro"/>
</dbReference>
<protein>
    <recommendedName>
        <fullName evidence="6">Peptidase metallopeptidase domain-containing protein</fullName>
    </recommendedName>
</protein>
<evidence type="ECO:0000256" key="5">
    <source>
        <dbReference type="ARBA" id="ARBA00022737"/>
    </source>
</evidence>
<dbReference type="Pfam" id="PF00353">
    <property type="entry name" value="HemolysinCabind"/>
    <property type="match status" value="2"/>
</dbReference>
<dbReference type="InterPro" id="IPR011049">
    <property type="entry name" value="Serralysin-like_metalloprot_C"/>
</dbReference>
<evidence type="ECO:0000313" key="7">
    <source>
        <dbReference type="EMBL" id="KAA1053952.1"/>
    </source>
</evidence>
<dbReference type="SUPFAM" id="SSF51120">
    <property type="entry name" value="beta-Roll"/>
    <property type="match status" value="1"/>
</dbReference>
<dbReference type="GO" id="GO:0008237">
    <property type="term" value="F:metallopeptidase activity"/>
    <property type="evidence" value="ECO:0007669"/>
    <property type="project" value="InterPro"/>
</dbReference>
<name>A0A5B0KMX6_9PROT</name>
<gene>
    <name evidence="7" type="ORF">FH063_002187</name>
</gene>
<evidence type="ECO:0000256" key="2">
    <source>
        <dbReference type="ARBA" id="ARBA00004613"/>
    </source>
</evidence>
<comment type="cofactor">
    <cofactor evidence="1">
        <name>Ca(2+)</name>
        <dbReference type="ChEBI" id="CHEBI:29108"/>
    </cofactor>
</comment>
<feature type="domain" description="Peptidase metallopeptidase" evidence="6">
    <location>
        <begin position="83"/>
        <end position="240"/>
    </location>
</feature>
<comment type="similarity">
    <text evidence="3">Belongs to the peptidase M10B family.</text>
</comment>
<dbReference type="SMART" id="SM00235">
    <property type="entry name" value="ZnMc"/>
    <property type="match status" value="1"/>
</dbReference>
<evidence type="ECO:0000259" key="6">
    <source>
        <dbReference type="SMART" id="SM00235"/>
    </source>
</evidence>
<dbReference type="InterPro" id="IPR001343">
    <property type="entry name" value="Hemolysn_Ca-bd"/>
</dbReference>
<organism evidence="7 8">
    <name type="scientific">Azospirillum argentinense</name>
    <dbReference type="NCBI Taxonomy" id="2970906"/>
    <lineage>
        <taxon>Bacteria</taxon>
        <taxon>Pseudomonadati</taxon>
        <taxon>Pseudomonadota</taxon>
        <taxon>Alphaproteobacteria</taxon>
        <taxon>Rhodospirillales</taxon>
        <taxon>Azospirillaceae</taxon>
        <taxon>Azospirillum</taxon>
    </lineage>
</organism>
<dbReference type="InterPro" id="IPR034033">
    <property type="entry name" value="Serralysin-like"/>
</dbReference>
<dbReference type="InterPro" id="IPR006026">
    <property type="entry name" value="Peptidase_Metallo"/>
</dbReference>
<sequence length="898" mass="93229">MLSDQENTTLSSGSESETDHFVASYGQCGCSQCQAALGELSSATAASLDPVSSGFASGNTNIDALLAGNAYRWNANTVVGTPVTLTYSFLTSVPTYYAAGAAQRNGFAAVTASMQAGIQSALAFYEQVANVKFTFDPSGNGQLTFGQCSMGSGSAAYAYYAMGPGQSQHAGDVWFNVNYPVNQTQTVGSYGYMTTLHEIGHAMGLKHPGNYNAGGDGTPGPYLPYSTDNVKYTVMSYYGGNLSLANPQTLQVYDIQAIQYLYGANTSWNSGNDSYTFSNSSLTRMTIWDGGGNDTLDASNQTHAATINLNAGSFSSIGVDAYGIAAFQNISIAYNVTIENAIGSSGNDTLTGNAADNILTGGAGNDSINGGGGANTAVFTGDRSEYGAYLVSGMVKVTDRIDGRDGIDTLQNVQFLKFADQMVSVSTLQPNIIPTVAATATALGLGQTVALSTRVSATDQNGDALVYFFTDPAGAGRINLNGAVNQLSAAQQAAGKYQVSAADLAKLTYTGNGSEQLTVWAYDGSQWSAGAALSMTNSAPTVAATATALGLGQTVALSTRVSATDQDGDALVYFFTDPAGAGRINLNGAVNQLSAAQQAAGKYQVSAADLAKLTYTGNGSEQLTVWAYDGSQWSAGAALSMTNSAPTVAAAMSSAAASVPINNSAPVLTGLRQSLKANQTVSVSNLFRVVDTGGLPITLYSIEDPTGGGCINLNGATNMASADDQTAGTYWISQAELENVTYTAGTTEELRISALNGVHWGDAVSVSLNNAAPTVSVVPKAYDFTHSLYIYDGETFNISDLIDVTDPEGDLITQYKIHAPPIYGKLGLNDSEALSNGDDQESHVYFVSAADITKLTFTFSQDFNLNKDQFQGGGFMSISAYDGVQWSKPGSIGVTYGL</sequence>
<dbReference type="AlphaFoldDB" id="A0A5B0KMX6"/>
<comment type="subcellular location">
    <subcellularLocation>
        <location evidence="2">Secreted</location>
    </subcellularLocation>
</comment>